<dbReference type="CDD" id="cd02027">
    <property type="entry name" value="APSK"/>
    <property type="match status" value="1"/>
</dbReference>
<dbReference type="GO" id="GO:0004020">
    <property type="term" value="F:adenylylsulfate kinase activity"/>
    <property type="evidence" value="ECO:0007669"/>
    <property type="project" value="InterPro"/>
</dbReference>
<evidence type="ECO:0000256" key="3">
    <source>
        <dbReference type="ARBA" id="ARBA00009290"/>
    </source>
</evidence>
<dbReference type="SUPFAM" id="SSF88697">
    <property type="entry name" value="PUA domain-like"/>
    <property type="match status" value="1"/>
</dbReference>
<evidence type="ECO:0000259" key="10">
    <source>
        <dbReference type="Pfam" id="PF01747"/>
    </source>
</evidence>
<dbReference type="UniPathway" id="UPA00097"/>
<dbReference type="PANTHER" id="PTHR11055:SF1">
    <property type="entry name" value="PAPS SYNTHETASE, ISOFORM D"/>
    <property type="match status" value="1"/>
</dbReference>
<dbReference type="InterPro" id="IPR024951">
    <property type="entry name" value="Sulfurylase_cat_dom"/>
</dbReference>
<evidence type="ECO:0000259" key="9">
    <source>
        <dbReference type="Pfam" id="PF01583"/>
    </source>
</evidence>
<feature type="domain" description="Sulphate adenylyltransferase catalytic" evidence="10">
    <location>
        <begin position="433"/>
        <end position="655"/>
    </location>
</feature>
<dbReference type="NCBIfam" id="TIGR00455">
    <property type="entry name" value="apsK"/>
    <property type="match status" value="1"/>
</dbReference>
<evidence type="ECO:0000256" key="7">
    <source>
        <dbReference type="ARBA" id="ARBA00022777"/>
    </source>
</evidence>
<dbReference type="InterPro" id="IPR014729">
    <property type="entry name" value="Rossmann-like_a/b/a_fold"/>
</dbReference>
<dbReference type="Pfam" id="PF01583">
    <property type="entry name" value="APS_kinase"/>
    <property type="match status" value="1"/>
</dbReference>
<reference evidence="13" key="1">
    <citation type="submission" date="2016-11" db="UniProtKB">
        <authorList>
            <consortium name="WormBaseParasite"/>
        </authorList>
    </citation>
    <scope>IDENTIFICATION</scope>
</reference>
<evidence type="ECO:0000256" key="5">
    <source>
        <dbReference type="ARBA" id="ARBA00022695"/>
    </source>
</evidence>
<dbReference type="SUPFAM" id="SSF52540">
    <property type="entry name" value="P-loop containing nucleoside triphosphate hydrolases"/>
    <property type="match status" value="1"/>
</dbReference>
<dbReference type="Pfam" id="PF01747">
    <property type="entry name" value="ATP-sulfurylase"/>
    <property type="match status" value="1"/>
</dbReference>
<dbReference type="GO" id="GO:0004781">
    <property type="term" value="F:sulfate adenylyltransferase (ATP) activity"/>
    <property type="evidence" value="ECO:0007669"/>
    <property type="project" value="InterPro"/>
</dbReference>
<dbReference type="InterPro" id="IPR059117">
    <property type="entry name" value="APS_kinase_dom"/>
</dbReference>
<keyword evidence="5" id="KW-0548">Nucleotidyltransferase</keyword>
<dbReference type="HAMAP" id="MF_00065">
    <property type="entry name" value="Adenylyl_sulf_kinase"/>
    <property type="match status" value="1"/>
</dbReference>
<protein>
    <submittedName>
        <fullName evidence="13">APS kinase</fullName>
    </submittedName>
</protein>
<comment type="pathway">
    <text evidence="1">Sulfur metabolism; sulfate assimilation.</text>
</comment>
<dbReference type="GO" id="GO:0050428">
    <property type="term" value="P:3'-phosphoadenosine 5'-phosphosulfate biosynthetic process"/>
    <property type="evidence" value="ECO:0007669"/>
    <property type="project" value="TreeGrafter"/>
</dbReference>
<name>A0A1I7YET7_9BILA</name>
<dbReference type="Pfam" id="PF14306">
    <property type="entry name" value="PUA_2"/>
    <property type="match status" value="1"/>
</dbReference>
<dbReference type="Proteomes" id="UP000095287">
    <property type="component" value="Unplaced"/>
</dbReference>
<dbReference type="GO" id="GO:0000103">
    <property type="term" value="P:sulfate assimilation"/>
    <property type="evidence" value="ECO:0007669"/>
    <property type="project" value="UniProtKB-UniPathway"/>
</dbReference>
<dbReference type="PANTHER" id="PTHR11055">
    <property type="entry name" value="BIFUNCTIONAL 3'-PHOSPHOADENOSINE 5'-PHOSPHOSULFATE SYNTHASE"/>
    <property type="match status" value="1"/>
</dbReference>
<feature type="domain" description="ATP-sulfurylase PUA-like" evidence="11">
    <location>
        <begin position="244"/>
        <end position="425"/>
    </location>
</feature>
<evidence type="ECO:0000313" key="12">
    <source>
        <dbReference type="Proteomes" id="UP000095287"/>
    </source>
</evidence>
<proteinExistence type="inferred from homology"/>
<evidence type="ECO:0000256" key="8">
    <source>
        <dbReference type="ARBA" id="ARBA00022840"/>
    </source>
</evidence>
<keyword evidence="4" id="KW-0808">Transferase</keyword>
<dbReference type="GO" id="GO:0005524">
    <property type="term" value="F:ATP binding"/>
    <property type="evidence" value="ECO:0007669"/>
    <property type="project" value="UniProtKB-KW"/>
</dbReference>
<comment type="similarity">
    <text evidence="2">In the N-terminal section; belongs to the APS kinase family.</text>
</comment>
<evidence type="ECO:0000259" key="11">
    <source>
        <dbReference type="Pfam" id="PF14306"/>
    </source>
</evidence>
<keyword evidence="8" id="KW-0067">ATP-binding</keyword>
<evidence type="ECO:0000256" key="1">
    <source>
        <dbReference type="ARBA" id="ARBA00005050"/>
    </source>
</evidence>
<comment type="similarity">
    <text evidence="3">In the C-terminal section; belongs to the sulfate adenylyltransferase family.</text>
</comment>
<dbReference type="WBParaSite" id="L893_g156.t1">
    <property type="protein sequence ID" value="L893_g156.t1"/>
    <property type="gene ID" value="L893_g156"/>
</dbReference>
<evidence type="ECO:0000256" key="6">
    <source>
        <dbReference type="ARBA" id="ARBA00022741"/>
    </source>
</evidence>
<organism evidence="12 13">
    <name type="scientific">Steinernema glaseri</name>
    <dbReference type="NCBI Taxonomy" id="37863"/>
    <lineage>
        <taxon>Eukaryota</taxon>
        <taxon>Metazoa</taxon>
        <taxon>Ecdysozoa</taxon>
        <taxon>Nematoda</taxon>
        <taxon>Chromadorea</taxon>
        <taxon>Rhabditida</taxon>
        <taxon>Tylenchina</taxon>
        <taxon>Panagrolaimomorpha</taxon>
        <taxon>Strongyloidoidea</taxon>
        <taxon>Steinernematidae</taxon>
        <taxon>Steinernema</taxon>
    </lineage>
</organism>
<evidence type="ECO:0000313" key="13">
    <source>
        <dbReference type="WBParaSite" id="L893_g156.t1"/>
    </source>
</evidence>
<dbReference type="FunFam" id="3.40.50.620:FF:000006">
    <property type="entry name" value="bifunctional 3'-phosphoadenosine 5'-phosphosulfate synthase 1"/>
    <property type="match status" value="1"/>
</dbReference>
<dbReference type="Gene3D" id="3.40.50.300">
    <property type="entry name" value="P-loop containing nucleotide triphosphate hydrolases"/>
    <property type="match status" value="1"/>
</dbReference>
<dbReference type="InterPro" id="IPR002650">
    <property type="entry name" value="Sulphate_adenylyltransferase"/>
</dbReference>
<evidence type="ECO:0000256" key="4">
    <source>
        <dbReference type="ARBA" id="ARBA00022679"/>
    </source>
</evidence>
<dbReference type="SUPFAM" id="SSF52374">
    <property type="entry name" value="Nucleotidylyl transferase"/>
    <property type="match status" value="1"/>
</dbReference>
<dbReference type="CDD" id="cd00517">
    <property type="entry name" value="ATPS"/>
    <property type="match status" value="1"/>
</dbReference>
<dbReference type="InterPro" id="IPR002891">
    <property type="entry name" value="APS"/>
</dbReference>
<feature type="domain" description="APS kinase" evidence="9">
    <location>
        <begin position="59"/>
        <end position="210"/>
    </location>
</feature>
<dbReference type="Gene3D" id="3.40.50.620">
    <property type="entry name" value="HUPs"/>
    <property type="match status" value="1"/>
</dbReference>
<dbReference type="AlphaFoldDB" id="A0A1I7YET7"/>
<keyword evidence="6" id="KW-0547">Nucleotide-binding</keyword>
<dbReference type="InterPro" id="IPR027417">
    <property type="entry name" value="P-loop_NTPase"/>
</dbReference>
<keyword evidence="7" id="KW-0418">Kinase</keyword>
<dbReference type="InterPro" id="IPR025980">
    <property type="entry name" value="ATP-Sase_PUA-like_dom"/>
</dbReference>
<evidence type="ECO:0000256" key="2">
    <source>
        <dbReference type="ARBA" id="ARBA00007268"/>
    </source>
</evidence>
<dbReference type="Gene3D" id="3.10.400.10">
    <property type="entry name" value="Sulfate adenylyltransferase"/>
    <property type="match status" value="1"/>
</dbReference>
<dbReference type="NCBIfam" id="NF003013">
    <property type="entry name" value="PRK03846.1"/>
    <property type="match status" value="1"/>
</dbReference>
<accession>A0A1I7YET7</accession>
<keyword evidence="12" id="KW-1185">Reference proteome</keyword>
<dbReference type="InterPro" id="IPR015947">
    <property type="entry name" value="PUA-like_sf"/>
</dbReference>
<sequence length="666" mass="74564">MGSLAPLNNTENICSPPLPSPPKRVRIMSSTICRDVFLQEHKVTRDERARCLGSYPGFRGCTVWFTGLSGAGKTTIAFGVEKVLNEMGIHNYGLDGDNVRHGLCKNLGFSSEDRSENIRRVAEMAKILADSGTVALASFISPFKKGRDEAREIHKQKDLPFLEVYVNTSLEICEKRDPKQLYKRARAGKIPQFTGIDSAYEVPESPDLILNAGKDNEDVCVQRVIEFLNEHGIIPDEAMSKYFGFPLVSLMLEDEAEIEEYSKRAAKLPQVELRNLDLQWLQVLAEGWASPLKGFMRERQYLQCLFYGQLLDTERDCTIPSDGSIQIRQDGYCREPMNQSVPIVLPIDETVKAAISKDGSLMSEIALIHNGEILAILSDPEVYPHRKNERVCRTFGTNDERHPGVKQVLDSGDWLLGGNVKVLKRIVFNDGLDKYRKTPAELRQRFSEEECDVVFAFQLRNPIHNGHALLMKHTREQLLERYKNPMLLLHPLGGWTKDDDVPLPVRIQQHLAVLEEGVLDPAWTELAIFPSPMLYAGPTEVQWHARARLAAGVNAYIVGRDPAGIQDPANPSDALYDVTHGAKVLSMAPGLPDLEIIPFKVAAYDKKNGCMAFIDKTRPEDFISISGTKMRGFARNGEEPPKGFMAPTAWKVLSSYYQGLNGSCPK</sequence>